<dbReference type="OrthoDB" id="1779562at2"/>
<gene>
    <name evidence="2" type="ordered locus">Mahau_1407</name>
</gene>
<proteinExistence type="predicted"/>
<keyword evidence="1" id="KW-1133">Transmembrane helix</keyword>
<keyword evidence="1" id="KW-0812">Transmembrane</keyword>
<protein>
    <recommendedName>
        <fullName evidence="4">DUF4352 domain-containing protein</fullName>
    </recommendedName>
</protein>
<sequence>MKRMLYPIIITILLVLVTIILYHNGNTADTVFLSSDSSYPIYGESAYSSSVGDIKISVEKIVQERYFIVYSWSTGDESYFGITLLVENIKKERLSKDDFKTIWLVDNKGKTHQPIPYFEILDFPEDQPLGWKQVINCKFWPLAPEIQYVDLYLKYGETLFVIKKVPIK</sequence>
<reference evidence="2 3" key="2">
    <citation type="journal article" date="2011" name="Stand. Genomic Sci.">
        <title>Complete genome sequence of Mahella australiensis type strain (50-1 BON).</title>
        <authorList>
            <person name="Sikorski J."/>
            <person name="Teshima H."/>
            <person name="Nolan M."/>
            <person name="Lucas S."/>
            <person name="Hammon N."/>
            <person name="Deshpande S."/>
            <person name="Cheng J.F."/>
            <person name="Pitluck S."/>
            <person name="Liolios K."/>
            <person name="Pagani I."/>
            <person name="Ivanova N."/>
            <person name="Huntemann M."/>
            <person name="Mavromatis K."/>
            <person name="Ovchinikova G."/>
            <person name="Pati A."/>
            <person name="Tapia R."/>
            <person name="Han C."/>
            <person name="Goodwin L."/>
            <person name="Chen A."/>
            <person name="Palaniappan K."/>
            <person name="Land M."/>
            <person name="Hauser L."/>
            <person name="Ngatchou-Djao O.D."/>
            <person name="Rohde M."/>
            <person name="Pukall R."/>
            <person name="Spring S."/>
            <person name="Abt B."/>
            <person name="Goker M."/>
            <person name="Detter J.C."/>
            <person name="Woyke T."/>
            <person name="Bristow J."/>
            <person name="Markowitz V."/>
            <person name="Hugenholtz P."/>
            <person name="Eisen J.A."/>
            <person name="Kyrpides N.C."/>
            <person name="Klenk H.P."/>
            <person name="Lapidus A."/>
        </authorList>
    </citation>
    <scope>NUCLEOTIDE SEQUENCE [LARGE SCALE GENOMIC DNA]</scope>
    <source>
        <strain evidence="3">DSM 15567 / CIP 107919 / 50-1 BON</strain>
    </source>
</reference>
<accession>F3ZXE3</accession>
<dbReference type="HOGENOM" id="CLU_1493550_0_0_9"/>
<organism evidence="2 3">
    <name type="scientific">Mahella australiensis (strain DSM 15567 / CIP 107919 / 50-1 BON)</name>
    <dbReference type="NCBI Taxonomy" id="697281"/>
    <lineage>
        <taxon>Bacteria</taxon>
        <taxon>Bacillati</taxon>
        <taxon>Bacillota</taxon>
        <taxon>Clostridia</taxon>
        <taxon>Thermoanaerobacterales</taxon>
        <taxon>Thermoanaerobacterales Family IV. Incertae Sedis</taxon>
        <taxon>Mahella</taxon>
    </lineage>
</organism>
<evidence type="ECO:0000256" key="1">
    <source>
        <dbReference type="SAM" id="Phobius"/>
    </source>
</evidence>
<dbReference type="Proteomes" id="UP000008457">
    <property type="component" value="Chromosome"/>
</dbReference>
<evidence type="ECO:0000313" key="3">
    <source>
        <dbReference type="Proteomes" id="UP000008457"/>
    </source>
</evidence>
<feature type="transmembrane region" description="Helical" evidence="1">
    <location>
        <begin position="5"/>
        <end position="23"/>
    </location>
</feature>
<dbReference type="STRING" id="697281.Mahau_1407"/>
<dbReference type="AlphaFoldDB" id="F3ZXE3"/>
<keyword evidence="3" id="KW-1185">Reference proteome</keyword>
<reference evidence="3" key="1">
    <citation type="submission" date="2010-11" db="EMBL/GenBank/DDBJ databases">
        <title>The complete genome of Mahella australiensis DSM 15567.</title>
        <authorList>
            <consortium name="US DOE Joint Genome Institute (JGI-PGF)"/>
            <person name="Lucas S."/>
            <person name="Copeland A."/>
            <person name="Lapidus A."/>
            <person name="Bruce D."/>
            <person name="Goodwin L."/>
            <person name="Pitluck S."/>
            <person name="Kyrpides N."/>
            <person name="Mavromatis K."/>
            <person name="Pagani I."/>
            <person name="Ivanova N."/>
            <person name="Teshima H."/>
            <person name="Brettin T."/>
            <person name="Detter J.C."/>
            <person name="Han C."/>
            <person name="Tapia R."/>
            <person name="Land M."/>
            <person name="Hauser L."/>
            <person name="Markowitz V."/>
            <person name="Cheng J.-F."/>
            <person name="Hugenholtz P."/>
            <person name="Woyke T."/>
            <person name="Wu D."/>
            <person name="Spring S."/>
            <person name="Pukall R."/>
            <person name="Steenblock K."/>
            <person name="Schneider S."/>
            <person name="Klenk H.-P."/>
            <person name="Eisen J.A."/>
        </authorList>
    </citation>
    <scope>NUCLEOTIDE SEQUENCE [LARGE SCALE GENOMIC DNA]</scope>
    <source>
        <strain evidence="3">DSM 15567 / CIP 107919 / 50-1 BON</strain>
    </source>
</reference>
<dbReference type="EMBL" id="CP002360">
    <property type="protein sequence ID" value="AEE96600.1"/>
    <property type="molecule type" value="Genomic_DNA"/>
</dbReference>
<dbReference type="KEGG" id="mas:Mahau_1407"/>
<keyword evidence="1" id="KW-0472">Membrane</keyword>
<name>F3ZXE3_MAHA5</name>
<dbReference type="RefSeq" id="WP_013781029.1">
    <property type="nucleotide sequence ID" value="NC_015520.1"/>
</dbReference>
<dbReference type="eggNOG" id="ENOG5033D49">
    <property type="taxonomic scope" value="Bacteria"/>
</dbReference>
<evidence type="ECO:0008006" key="4">
    <source>
        <dbReference type="Google" id="ProtNLM"/>
    </source>
</evidence>
<evidence type="ECO:0000313" key="2">
    <source>
        <dbReference type="EMBL" id="AEE96600.1"/>
    </source>
</evidence>